<organism evidence="3 4">
    <name type="scientific">Lederbergia graminis</name>
    <dbReference type="NCBI Taxonomy" id="735518"/>
    <lineage>
        <taxon>Bacteria</taxon>
        <taxon>Bacillati</taxon>
        <taxon>Bacillota</taxon>
        <taxon>Bacilli</taxon>
        <taxon>Bacillales</taxon>
        <taxon>Bacillaceae</taxon>
        <taxon>Lederbergia</taxon>
    </lineage>
</organism>
<evidence type="ECO:0000313" key="3">
    <source>
        <dbReference type="EMBL" id="MFC5466417.1"/>
    </source>
</evidence>
<keyword evidence="1" id="KW-0479">Metal-binding</keyword>
<dbReference type="InterPro" id="IPR007527">
    <property type="entry name" value="Znf_SWIM"/>
</dbReference>
<evidence type="ECO:0000259" key="2">
    <source>
        <dbReference type="PROSITE" id="PS50966"/>
    </source>
</evidence>
<gene>
    <name evidence="3" type="ORF">ACFPM4_16980</name>
</gene>
<dbReference type="Proteomes" id="UP001596147">
    <property type="component" value="Unassembled WGS sequence"/>
</dbReference>
<keyword evidence="4" id="KW-1185">Reference proteome</keyword>
<accession>A0ABW0LNL0</accession>
<dbReference type="RefSeq" id="WP_382354444.1">
    <property type="nucleotide sequence ID" value="NZ_JBHSMC010000027.1"/>
</dbReference>
<protein>
    <submittedName>
        <fullName evidence="3">SWIM zinc finger domain-containing protein</fullName>
    </submittedName>
</protein>
<proteinExistence type="predicted"/>
<keyword evidence="1" id="KW-0862">Zinc</keyword>
<dbReference type="Pfam" id="PF04434">
    <property type="entry name" value="SWIM"/>
    <property type="match status" value="1"/>
</dbReference>
<name>A0ABW0LNL0_9BACI</name>
<comment type="caution">
    <text evidence="3">The sequence shown here is derived from an EMBL/GenBank/DDBJ whole genome shotgun (WGS) entry which is preliminary data.</text>
</comment>
<reference evidence="4" key="1">
    <citation type="journal article" date="2019" name="Int. J. Syst. Evol. Microbiol.">
        <title>The Global Catalogue of Microorganisms (GCM) 10K type strain sequencing project: providing services to taxonomists for standard genome sequencing and annotation.</title>
        <authorList>
            <consortium name="The Broad Institute Genomics Platform"/>
            <consortium name="The Broad Institute Genome Sequencing Center for Infectious Disease"/>
            <person name="Wu L."/>
            <person name="Ma J."/>
        </authorList>
    </citation>
    <scope>NUCLEOTIDE SEQUENCE [LARGE SCALE GENOMIC DNA]</scope>
    <source>
        <strain evidence="4">CGMCC 1.12237</strain>
    </source>
</reference>
<feature type="domain" description="SWIM-type" evidence="2">
    <location>
        <begin position="64"/>
        <end position="97"/>
    </location>
</feature>
<keyword evidence="1" id="KW-0863">Zinc-finger</keyword>
<sequence length="530" mass="63026">MYNQQLLQFIKSYSDELQNILDPNNEAQQKLVQKGLILYRQQLVSSIKFANGKVSARVQDVTPVHVELFFEHPTDSHCSCPEQGICRHQMALFFTVISRIQSVYSWVQDWKKRWQVADVLSTLQRGSDLLKKKEAADEKAGPARWIQLIRDSYSAPSGNFHYALNDWARSSYRRLFNYAPVEREWKPLFQLFAACESLRTINSFADDAKVRDHLDIFGEYMLEEADEALTHLATTAAPFAFDEYLHYLREYSANFLKEETYFTQEYMDFYMILWTSLFKNKRDREHEWKRLAALADKNHRMQVAEIHIAILLEKDEEAIAKIQELGAEVAIYIIGWLKLLQSERVKSRLSLYMPVFMSQITNYVASLHHLYEQSQFTRALFQALDQSTLLSMDENLLEKIYRQLLPHSRYHYHNYLLQKQDYRKWVELQVYVDNSLEYMDRYTIDLITKEDPAALEPLYHDTIMKLINQRTRDSYKKAVRYLKRLQKLYKKTKKMPQWELYISTLIKRTKRLRAFQEECQKGKLIHDESS</sequence>
<evidence type="ECO:0000313" key="4">
    <source>
        <dbReference type="Proteomes" id="UP001596147"/>
    </source>
</evidence>
<evidence type="ECO:0000256" key="1">
    <source>
        <dbReference type="PROSITE-ProRule" id="PRU00325"/>
    </source>
</evidence>
<dbReference type="EMBL" id="JBHSMC010000027">
    <property type="protein sequence ID" value="MFC5466417.1"/>
    <property type="molecule type" value="Genomic_DNA"/>
</dbReference>
<dbReference type="PROSITE" id="PS50966">
    <property type="entry name" value="ZF_SWIM"/>
    <property type="match status" value="1"/>
</dbReference>